<proteinExistence type="predicted"/>
<dbReference type="HOGENOM" id="CLU_1490067_0_0_1"/>
<evidence type="ECO:0000313" key="1">
    <source>
        <dbReference type="EMBL" id="KIO17509.1"/>
    </source>
</evidence>
<accession>A0A0C3Q435</accession>
<protein>
    <submittedName>
        <fullName evidence="1">Uncharacterized protein</fullName>
    </submittedName>
</protein>
<keyword evidence="2" id="KW-1185">Reference proteome</keyword>
<dbReference type="AlphaFoldDB" id="A0A0C3Q435"/>
<dbReference type="Proteomes" id="UP000054248">
    <property type="component" value="Unassembled WGS sequence"/>
</dbReference>
<name>A0A0C3Q435_9AGAM</name>
<gene>
    <name evidence="1" type="ORF">M407DRAFT_32810</name>
</gene>
<dbReference type="OrthoDB" id="3248604at2759"/>
<dbReference type="EMBL" id="KN823374">
    <property type="protein sequence ID" value="KIO17509.1"/>
    <property type="molecule type" value="Genomic_DNA"/>
</dbReference>
<organism evidence="1 2">
    <name type="scientific">Tulasnella calospora MUT 4182</name>
    <dbReference type="NCBI Taxonomy" id="1051891"/>
    <lineage>
        <taxon>Eukaryota</taxon>
        <taxon>Fungi</taxon>
        <taxon>Dikarya</taxon>
        <taxon>Basidiomycota</taxon>
        <taxon>Agaricomycotina</taxon>
        <taxon>Agaricomycetes</taxon>
        <taxon>Cantharellales</taxon>
        <taxon>Tulasnellaceae</taxon>
        <taxon>Tulasnella</taxon>
    </lineage>
</organism>
<sequence length="181" mass="20331">MKFDDLKSTISAALDGIRETEESPKTPTNYPSLSPLGLSFAVASPTQITNALSHLPPYIQRVPSVPLPCTWIDEFGRLSDVLPLESFFLLKNLYPTHSDNRNVFIPAADFEFRNPFWAEHLKAVQENAAKHFAARSDNHSAEYTYHIRGLLISRSGSKGDFRKYHDSQAIGFLAVTLPSYF</sequence>
<reference evidence="1 2" key="1">
    <citation type="submission" date="2014-04" db="EMBL/GenBank/DDBJ databases">
        <authorList>
            <consortium name="DOE Joint Genome Institute"/>
            <person name="Kuo A."/>
            <person name="Girlanda M."/>
            <person name="Perotto S."/>
            <person name="Kohler A."/>
            <person name="Nagy L.G."/>
            <person name="Floudas D."/>
            <person name="Copeland A."/>
            <person name="Barry K.W."/>
            <person name="Cichocki N."/>
            <person name="Veneault-Fourrey C."/>
            <person name="LaButti K."/>
            <person name="Lindquist E.A."/>
            <person name="Lipzen A."/>
            <person name="Lundell T."/>
            <person name="Morin E."/>
            <person name="Murat C."/>
            <person name="Sun H."/>
            <person name="Tunlid A."/>
            <person name="Henrissat B."/>
            <person name="Grigoriev I.V."/>
            <person name="Hibbett D.S."/>
            <person name="Martin F."/>
            <person name="Nordberg H.P."/>
            <person name="Cantor M.N."/>
            <person name="Hua S.X."/>
        </authorList>
    </citation>
    <scope>NUCLEOTIDE SEQUENCE [LARGE SCALE GENOMIC DNA]</scope>
    <source>
        <strain evidence="1 2">MUT 4182</strain>
    </source>
</reference>
<evidence type="ECO:0000313" key="2">
    <source>
        <dbReference type="Proteomes" id="UP000054248"/>
    </source>
</evidence>
<reference evidence="2" key="2">
    <citation type="submission" date="2015-01" db="EMBL/GenBank/DDBJ databases">
        <title>Evolutionary Origins and Diversification of the Mycorrhizal Mutualists.</title>
        <authorList>
            <consortium name="DOE Joint Genome Institute"/>
            <consortium name="Mycorrhizal Genomics Consortium"/>
            <person name="Kohler A."/>
            <person name="Kuo A."/>
            <person name="Nagy L.G."/>
            <person name="Floudas D."/>
            <person name="Copeland A."/>
            <person name="Barry K.W."/>
            <person name="Cichocki N."/>
            <person name="Veneault-Fourrey C."/>
            <person name="LaButti K."/>
            <person name="Lindquist E.A."/>
            <person name="Lipzen A."/>
            <person name="Lundell T."/>
            <person name="Morin E."/>
            <person name="Murat C."/>
            <person name="Riley R."/>
            <person name="Ohm R."/>
            <person name="Sun H."/>
            <person name="Tunlid A."/>
            <person name="Henrissat B."/>
            <person name="Grigoriev I.V."/>
            <person name="Hibbett D.S."/>
            <person name="Martin F."/>
        </authorList>
    </citation>
    <scope>NUCLEOTIDE SEQUENCE [LARGE SCALE GENOMIC DNA]</scope>
    <source>
        <strain evidence="2">MUT 4182</strain>
    </source>
</reference>